<dbReference type="AlphaFoldDB" id="A0ABD0UNT3"/>
<feature type="compositionally biased region" description="Basic and acidic residues" evidence="1">
    <location>
        <begin position="46"/>
        <end position="60"/>
    </location>
</feature>
<name>A0ABD0UNT3_DENTH</name>
<organism evidence="2 3">
    <name type="scientific">Dendrobium thyrsiflorum</name>
    <name type="common">Pinecone-like raceme dendrobium</name>
    <name type="synonym">Orchid</name>
    <dbReference type="NCBI Taxonomy" id="117978"/>
    <lineage>
        <taxon>Eukaryota</taxon>
        <taxon>Viridiplantae</taxon>
        <taxon>Streptophyta</taxon>
        <taxon>Embryophyta</taxon>
        <taxon>Tracheophyta</taxon>
        <taxon>Spermatophyta</taxon>
        <taxon>Magnoliopsida</taxon>
        <taxon>Liliopsida</taxon>
        <taxon>Asparagales</taxon>
        <taxon>Orchidaceae</taxon>
        <taxon>Epidendroideae</taxon>
        <taxon>Malaxideae</taxon>
        <taxon>Dendrobiinae</taxon>
        <taxon>Dendrobium</taxon>
    </lineage>
</organism>
<reference evidence="2 3" key="1">
    <citation type="journal article" date="2024" name="Plant Biotechnol. J.">
        <title>Dendrobium thyrsiflorum genome and its molecular insights into genes involved in important horticultural traits.</title>
        <authorList>
            <person name="Chen B."/>
            <person name="Wang J.Y."/>
            <person name="Zheng P.J."/>
            <person name="Li K.L."/>
            <person name="Liang Y.M."/>
            <person name="Chen X.F."/>
            <person name="Zhang C."/>
            <person name="Zhao X."/>
            <person name="He X."/>
            <person name="Zhang G.Q."/>
            <person name="Liu Z.J."/>
            <person name="Xu Q."/>
        </authorList>
    </citation>
    <scope>NUCLEOTIDE SEQUENCE [LARGE SCALE GENOMIC DNA]</scope>
    <source>
        <strain evidence="2">GZMU011</strain>
    </source>
</reference>
<dbReference type="EMBL" id="JANQDX010000014">
    <property type="protein sequence ID" value="KAL0911848.1"/>
    <property type="molecule type" value="Genomic_DNA"/>
</dbReference>
<proteinExistence type="predicted"/>
<evidence type="ECO:0000256" key="1">
    <source>
        <dbReference type="SAM" id="MobiDB-lite"/>
    </source>
</evidence>
<protein>
    <submittedName>
        <fullName evidence="2">Uncharacterized protein</fullName>
    </submittedName>
</protein>
<keyword evidence="3" id="KW-1185">Reference proteome</keyword>
<feature type="region of interest" description="Disordered" evidence="1">
    <location>
        <begin position="1"/>
        <end position="60"/>
    </location>
</feature>
<accession>A0ABD0UNT3</accession>
<evidence type="ECO:0000313" key="2">
    <source>
        <dbReference type="EMBL" id="KAL0911848.1"/>
    </source>
</evidence>
<feature type="compositionally biased region" description="Basic and acidic residues" evidence="1">
    <location>
        <begin position="1"/>
        <end position="28"/>
    </location>
</feature>
<comment type="caution">
    <text evidence="2">The sequence shown here is derived from an EMBL/GenBank/DDBJ whole genome shotgun (WGS) entry which is preliminary data.</text>
</comment>
<dbReference type="Proteomes" id="UP001552299">
    <property type="component" value="Unassembled WGS sequence"/>
</dbReference>
<evidence type="ECO:0000313" key="3">
    <source>
        <dbReference type="Proteomes" id="UP001552299"/>
    </source>
</evidence>
<gene>
    <name evidence="2" type="ORF">M5K25_017775</name>
</gene>
<sequence>MSELPIRQEGKVVEGAKSNSHEGAEEATRAISTPPAKQRSRTATTTREDERQTLDDSKVS</sequence>